<dbReference type="InParanoid" id="G2WXU4"/>
<sequence length="135" mass="15281">MEDADAIEPNALPPFLEAITSLGDGHIIILTTRHFQQLSDALKDPGLVNQAIEFQLADKNRIALLFRITFPDSEEEDREAFTNKMPELYLSLAEIQVHLINSRSPKASIRDAEQWLASVKDERESLRRGSGHTWV</sequence>
<dbReference type="InterPro" id="IPR027417">
    <property type="entry name" value="P-loop_NTPase"/>
</dbReference>
<dbReference type="GeneID" id="20703889"/>
<reference evidence="1 2" key="1">
    <citation type="submission" date="2008-03" db="EMBL/GenBank/DDBJ databases">
        <title>The Genome Sequence of Verticillium dahliae VdLs.17.</title>
        <authorList>
            <consortium name="The Broad Institute Genome Sequencing Platform"/>
            <person name="Ma L.-J.J."/>
            <person name="Klosterman S.J."/>
            <person name="Subbarao K."/>
            <person name="Dobinson K."/>
            <person name="Veronese P."/>
            <person name="Kang S."/>
            <person name="Gold S.E."/>
            <person name="Young S."/>
            <person name="Jaffe D."/>
            <person name="Gnerre S."/>
            <person name="Berlin A."/>
            <person name="Heiman D."/>
            <person name="Hepburn T."/>
            <person name="Sykes S."/>
            <person name="Alvarado L."/>
            <person name="Kodira C.D."/>
            <person name="Lander E."/>
            <person name="Galagan J."/>
            <person name="Nusbaum C."/>
            <person name="Birren B."/>
        </authorList>
    </citation>
    <scope>NUCLEOTIDE SEQUENCE [LARGE SCALE GENOMIC DNA]</scope>
    <source>
        <strain evidence="2">VdLs.17 / ATCC MYA-4575 / FGSC 10137</strain>
    </source>
</reference>
<dbReference type="AlphaFoldDB" id="G2WXU4"/>
<dbReference type="SUPFAM" id="SSF52540">
    <property type="entry name" value="P-loop containing nucleoside triphosphate hydrolases"/>
    <property type="match status" value="1"/>
</dbReference>
<accession>G2WXU4</accession>
<protein>
    <submittedName>
        <fullName evidence="1">ATP-dependent chaperone</fullName>
    </submittedName>
</protein>
<evidence type="ECO:0000313" key="2">
    <source>
        <dbReference type="Proteomes" id="UP000001611"/>
    </source>
</evidence>
<name>G2WXU4_VERDV</name>
<dbReference type="RefSeq" id="XP_009651374.1">
    <property type="nucleotide sequence ID" value="XM_009653079.1"/>
</dbReference>
<dbReference type="Proteomes" id="UP000001611">
    <property type="component" value="Chromosome 3"/>
</dbReference>
<dbReference type="HOGENOM" id="CLU_1887346_0_0_1"/>
<dbReference type="KEGG" id="vda:VDAG_02426"/>
<evidence type="ECO:0000313" key="1">
    <source>
        <dbReference type="EMBL" id="EGY20902.1"/>
    </source>
</evidence>
<dbReference type="EMBL" id="DS572698">
    <property type="protein sequence ID" value="EGY20902.1"/>
    <property type="molecule type" value="Genomic_DNA"/>
</dbReference>
<organism evidence="1 2">
    <name type="scientific">Verticillium dahliae (strain VdLs.17 / ATCC MYA-4575 / FGSC 10137)</name>
    <name type="common">Verticillium wilt</name>
    <dbReference type="NCBI Taxonomy" id="498257"/>
    <lineage>
        <taxon>Eukaryota</taxon>
        <taxon>Fungi</taxon>
        <taxon>Dikarya</taxon>
        <taxon>Ascomycota</taxon>
        <taxon>Pezizomycotina</taxon>
        <taxon>Sordariomycetes</taxon>
        <taxon>Hypocreomycetidae</taxon>
        <taxon>Glomerellales</taxon>
        <taxon>Plectosphaerellaceae</taxon>
        <taxon>Verticillium</taxon>
    </lineage>
</organism>
<gene>
    <name evidence="1" type="ORF">VDAG_02426</name>
</gene>
<proteinExistence type="predicted"/>
<dbReference type="STRING" id="498257.G2WXU4"/>
<keyword evidence="2" id="KW-1185">Reference proteome</keyword>